<feature type="region of interest" description="Disordered" evidence="1">
    <location>
        <begin position="270"/>
        <end position="327"/>
    </location>
</feature>
<feature type="region of interest" description="Disordered" evidence="1">
    <location>
        <begin position="186"/>
        <end position="240"/>
    </location>
</feature>
<gene>
    <name evidence="2" type="ORF">F1599_07965</name>
</gene>
<feature type="non-terminal residue" evidence="2">
    <location>
        <position position="327"/>
    </location>
</feature>
<keyword evidence="3" id="KW-1185">Reference proteome</keyword>
<dbReference type="EMBL" id="VWRN01000024">
    <property type="protein sequence ID" value="KAA6127948.1"/>
    <property type="molecule type" value="Genomic_DNA"/>
</dbReference>
<feature type="compositionally biased region" description="Low complexity" evidence="1">
    <location>
        <begin position="16"/>
        <end position="28"/>
    </location>
</feature>
<evidence type="ECO:0000313" key="2">
    <source>
        <dbReference type="EMBL" id="KAA6127948.1"/>
    </source>
</evidence>
<feature type="region of interest" description="Disordered" evidence="1">
    <location>
        <begin position="1"/>
        <end position="87"/>
    </location>
</feature>
<dbReference type="Proteomes" id="UP000324324">
    <property type="component" value="Unassembled WGS sequence"/>
</dbReference>
<evidence type="ECO:0000256" key="1">
    <source>
        <dbReference type="SAM" id="MobiDB-lite"/>
    </source>
</evidence>
<feature type="compositionally biased region" description="Low complexity" evidence="1">
    <location>
        <begin position="186"/>
        <end position="198"/>
    </location>
</feature>
<dbReference type="CDD" id="cd00118">
    <property type="entry name" value="LysM"/>
    <property type="match status" value="1"/>
</dbReference>
<dbReference type="NCBIfam" id="TIGR03505">
    <property type="entry name" value="FimV_core"/>
    <property type="match status" value="1"/>
</dbReference>
<feature type="compositionally biased region" description="Basic and acidic residues" evidence="1">
    <location>
        <begin position="202"/>
        <end position="220"/>
    </location>
</feature>
<dbReference type="InterPro" id="IPR020012">
    <property type="entry name" value="LysM_FimV"/>
</dbReference>
<feature type="compositionally biased region" description="Low complexity" evidence="1">
    <location>
        <begin position="71"/>
        <end position="84"/>
    </location>
</feature>
<feature type="compositionally biased region" description="Low complexity" evidence="1">
    <location>
        <begin position="285"/>
        <end position="327"/>
    </location>
</feature>
<dbReference type="AlphaFoldDB" id="A0A5M8AVT5"/>
<organism evidence="2 3">
    <name type="scientific">Cupriavidus cauae</name>
    <dbReference type="NCBI Taxonomy" id="2608999"/>
    <lineage>
        <taxon>Bacteria</taxon>
        <taxon>Pseudomonadati</taxon>
        <taxon>Pseudomonadota</taxon>
        <taxon>Betaproteobacteria</taxon>
        <taxon>Burkholderiales</taxon>
        <taxon>Burkholderiaceae</taxon>
        <taxon>Cupriavidus</taxon>
    </lineage>
</organism>
<proteinExistence type="predicted"/>
<dbReference type="InterPro" id="IPR018392">
    <property type="entry name" value="LysM"/>
</dbReference>
<dbReference type="Gene3D" id="3.10.350.10">
    <property type="entry name" value="LysM domain"/>
    <property type="match status" value="1"/>
</dbReference>
<evidence type="ECO:0000313" key="3">
    <source>
        <dbReference type="Proteomes" id="UP000324324"/>
    </source>
</evidence>
<accession>A0A5M8AVT5</accession>
<name>A0A5M8AVT5_9BURK</name>
<dbReference type="InterPro" id="IPR036779">
    <property type="entry name" value="LysM_dom_sf"/>
</dbReference>
<reference evidence="2 3" key="1">
    <citation type="submission" date="2019-09" db="EMBL/GenBank/DDBJ databases">
        <title>Isolation of a novel species in the genus Cupriavidus from patients with sepsis using whole genome sequencing.</title>
        <authorList>
            <person name="Kweon O.J."/>
            <person name="Lee M.-K."/>
        </authorList>
    </citation>
    <scope>NUCLEOTIDE SEQUENCE [LARGE SCALE GENOMIC DNA]</scope>
    <source>
        <strain evidence="2 3">MKL-01</strain>
    </source>
</reference>
<protein>
    <submittedName>
        <fullName evidence="2">Pilus assembly protein FimV</fullName>
    </submittedName>
</protein>
<comment type="caution">
    <text evidence="2">The sequence shown here is derived from an EMBL/GenBank/DDBJ whole genome shotgun (WGS) entry which is preliminary data.</text>
</comment>
<sequence>MTRAYTVLLAPPPADPAIAAQPDAGAAPLVQAATPEPAGPSAAAPDQERPAATANSGAKPGANAAADSVTKPAAKPATKSPAMAGGSYTVRRGDHLYGIARELAQQRVVADDVSLDQMVVALYRANRDAFIAGNMNRLKAGAVLSLPSAQQAGTIAGPEARREIVAHTRAFDAYRNRLADAAAAMQVQPQSGQQQRGQITARVRDAAVPEQARDELRLSKPEAGAVAPKGETTEAQVARERQLREAEERLTQLRKNVGDMQRLLEMKSAELARLGPDGQGGVQGQGASAPAAPATVAQGTQPAAAAPAPVAQGTPPGAAAPASVTQG</sequence>